<sequence length="88" mass="10606">MIMSNDISLKEMSFGSLCHLIRPIIFKIMNQHQVQHWNVRDWEHEGVICLFRLIQDNPSCLNYSSLFFLSFQMKFSSYLKEYINSKRE</sequence>
<reference evidence="1 2" key="2">
    <citation type="submission" date="2018-02" db="EMBL/GenBank/DDBJ databases">
        <title>Whole genome sequencing analysis of Streptococcus pluranimalium isolated from cattle infected mastitis in China.</title>
        <authorList>
            <person name="Zhang J.-R."/>
            <person name="Hu G.-Z."/>
        </authorList>
    </citation>
    <scope>NUCLEOTIDE SEQUENCE [LARGE SCALE GENOMIC DNA]</scope>
    <source>
        <strain evidence="1 2">TH11417</strain>
    </source>
</reference>
<dbReference type="Proteomes" id="UP000238956">
    <property type="component" value="Chromosome"/>
</dbReference>
<protein>
    <submittedName>
        <fullName evidence="1">Uncharacterized protein</fullName>
    </submittedName>
</protein>
<reference evidence="1 2" key="1">
    <citation type="submission" date="2017-12" db="EMBL/GenBank/DDBJ databases">
        <authorList>
            <person name="Hurst M.R.H."/>
        </authorList>
    </citation>
    <scope>NUCLEOTIDE SEQUENCE [LARGE SCALE GENOMIC DNA]</scope>
    <source>
        <strain evidence="1 2">TH11417</strain>
    </source>
</reference>
<proteinExistence type="predicted"/>
<organism evidence="1 2">
    <name type="scientific">Streptococcus pluranimalium</name>
    <dbReference type="NCBI Taxonomy" id="82348"/>
    <lineage>
        <taxon>Bacteria</taxon>
        <taxon>Bacillati</taxon>
        <taxon>Bacillota</taxon>
        <taxon>Bacilli</taxon>
        <taxon>Lactobacillales</taxon>
        <taxon>Streptococcaceae</taxon>
        <taxon>Streptococcus</taxon>
    </lineage>
</organism>
<gene>
    <name evidence="1" type="ORF">C0J00_00115</name>
</gene>
<evidence type="ECO:0000313" key="2">
    <source>
        <dbReference type="Proteomes" id="UP000238956"/>
    </source>
</evidence>
<dbReference type="EMBL" id="CP025536">
    <property type="protein sequence ID" value="AUW95672.1"/>
    <property type="molecule type" value="Genomic_DNA"/>
</dbReference>
<dbReference type="KEGG" id="splr:C0J00_00115"/>
<evidence type="ECO:0000313" key="1">
    <source>
        <dbReference type="EMBL" id="AUW95672.1"/>
    </source>
</evidence>
<keyword evidence="2" id="KW-1185">Reference proteome</keyword>
<dbReference type="AlphaFoldDB" id="A0A2L0D1J6"/>
<name>A0A2L0D1J6_9STRE</name>
<accession>A0A2L0D1J6</accession>